<evidence type="ECO:0000313" key="1">
    <source>
        <dbReference type="EMBL" id="EDR99619.1"/>
    </source>
</evidence>
<sequence>MKKERIQQRGIGNISGPLLQFKEVHIMFGDFYSLVRLFFYHGNSVSDERDAYCYNFTDISYWY</sequence>
<reference evidence="1" key="1">
    <citation type="submission" date="2007-10" db="EMBL/GenBank/DDBJ databases">
        <authorList>
            <person name="Fulton L."/>
            <person name="Clifton S."/>
            <person name="Fulton B."/>
            <person name="Xu J."/>
            <person name="Minx P."/>
            <person name="Pepin K.H."/>
            <person name="Johnson M."/>
            <person name="Thiruvilangam P."/>
            <person name="Bhonagiri V."/>
            <person name="Nash W.E."/>
            <person name="Mardis E.R."/>
            <person name="Wilson R.K."/>
        </authorList>
    </citation>
    <scope>NUCLEOTIDE SEQUENCE [LARGE SCALE GENOMIC DNA]</scope>
    <source>
        <strain evidence="1">DSM 15702</strain>
    </source>
</reference>
<dbReference type="Proteomes" id="UP000005326">
    <property type="component" value="Unassembled WGS sequence"/>
</dbReference>
<gene>
    <name evidence="1" type="ORF">EUBSIR_02688</name>
</gene>
<comment type="caution">
    <text evidence="1">The sequence shown here is derived from an EMBL/GenBank/DDBJ whole genome shotgun (WGS) entry which is preliminary data.</text>
</comment>
<keyword evidence="2" id="KW-1185">Reference proteome</keyword>
<accession>B0MS51</accession>
<protein>
    <submittedName>
        <fullName evidence="1">Uncharacterized protein</fullName>
    </submittedName>
</protein>
<evidence type="ECO:0000313" key="2">
    <source>
        <dbReference type="Proteomes" id="UP000005326"/>
    </source>
</evidence>
<dbReference type="EMBL" id="ABCA03000055">
    <property type="protein sequence ID" value="EDR99619.1"/>
    <property type="molecule type" value="Genomic_DNA"/>
</dbReference>
<proteinExistence type="predicted"/>
<organism evidence="1 2">
    <name type="scientific">[Eubacterium] siraeum DSM 15702</name>
    <dbReference type="NCBI Taxonomy" id="428128"/>
    <lineage>
        <taxon>Bacteria</taxon>
        <taxon>Bacillati</taxon>
        <taxon>Bacillota</taxon>
        <taxon>Clostridia</taxon>
        <taxon>Eubacteriales</taxon>
        <taxon>Oscillospiraceae</taxon>
        <taxon>Oscillospiraceae incertae sedis</taxon>
    </lineage>
</organism>
<dbReference type="AlphaFoldDB" id="B0MS51"/>
<reference evidence="1" key="2">
    <citation type="submission" date="2014-06" db="EMBL/GenBank/DDBJ databases">
        <title>Draft genome sequence of Eubacterium siraeum (DSM 15702).</title>
        <authorList>
            <person name="Sudarsanam P."/>
            <person name="Ley R."/>
            <person name="Guruge J."/>
            <person name="Turnbaugh P.J."/>
            <person name="Mahowald M."/>
            <person name="Liep D."/>
            <person name="Gordon J."/>
        </authorList>
    </citation>
    <scope>NUCLEOTIDE SEQUENCE</scope>
    <source>
        <strain evidence="1">DSM 15702</strain>
    </source>
</reference>
<name>B0MS51_9FIRM</name>